<dbReference type="InterPro" id="IPR000485">
    <property type="entry name" value="AsnC-type_HTH_dom"/>
</dbReference>
<evidence type="ECO:0000256" key="1">
    <source>
        <dbReference type="ARBA" id="ARBA00023015"/>
    </source>
</evidence>
<evidence type="ECO:0000256" key="3">
    <source>
        <dbReference type="ARBA" id="ARBA00023163"/>
    </source>
</evidence>
<dbReference type="GO" id="GO:0005829">
    <property type="term" value="C:cytosol"/>
    <property type="evidence" value="ECO:0007669"/>
    <property type="project" value="TreeGrafter"/>
</dbReference>
<feature type="domain" description="HTH asnC-type" evidence="4">
    <location>
        <begin position="4"/>
        <end position="65"/>
    </location>
</feature>
<reference evidence="6" key="1">
    <citation type="journal article" date="2017" name="Int J Environ Stud">
        <title>Does the Miocene-Pliocene relict legume Oxytropis triphylla form nitrogen-fixing nodules with a combination of bacterial strains?</title>
        <authorList>
            <person name="Safronova V."/>
            <person name="Belimov A."/>
            <person name="Sazanova A."/>
            <person name="Kuznetsova I."/>
            <person name="Popova J."/>
            <person name="Andronov E."/>
            <person name="Verkhozina A."/>
            <person name="Tikhonovich I."/>
        </authorList>
    </citation>
    <scope>NUCLEOTIDE SEQUENCE [LARGE SCALE GENOMIC DNA]</scope>
    <source>
        <strain evidence="6">Tri-38</strain>
    </source>
</reference>
<evidence type="ECO:0000256" key="2">
    <source>
        <dbReference type="ARBA" id="ARBA00023125"/>
    </source>
</evidence>
<dbReference type="SUPFAM" id="SSF46785">
    <property type="entry name" value="Winged helix' DNA-binding domain"/>
    <property type="match status" value="1"/>
</dbReference>
<dbReference type="Pfam" id="PF13412">
    <property type="entry name" value="HTH_24"/>
    <property type="match status" value="1"/>
</dbReference>
<dbReference type="PROSITE" id="PS50956">
    <property type="entry name" value="HTH_ASNC_2"/>
    <property type="match status" value="1"/>
</dbReference>
<keyword evidence="6" id="KW-1185">Reference proteome</keyword>
<keyword evidence="1" id="KW-0805">Transcription regulation</keyword>
<dbReference type="GO" id="GO:0043565">
    <property type="term" value="F:sequence-specific DNA binding"/>
    <property type="evidence" value="ECO:0007669"/>
    <property type="project" value="InterPro"/>
</dbReference>
<dbReference type="GO" id="GO:0006355">
    <property type="term" value="P:regulation of DNA-templated transcription"/>
    <property type="evidence" value="ECO:0007669"/>
    <property type="project" value="UniProtKB-ARBA"/>
</dbReference>
<dbReference type="Gene3D" id="1.10.10.10">
    <property type="entry name" value="Winged helix-like DNA-binding domain superfamily/Winged helix DNA-binding domain"/>
    <property type="match status" value="1"/>
</dbReference>
<dbReference type="EMBL" id="MZMT01000033">
    <property type="protein sequence ID" value="PIO44250.1"/>
    <property type="molecule type" value="Genomic_DNA"/>
</dbReference>
<evidence type="ECO:0000313" key="6">
    <source>
        <dbReference type="Proteomes" id="UP000232163"/>
    </source>
</evidence>
<proteinExistence type="predicted"/>
<dbReference type="Pfam" id="PF01037">
    <property type="entry name" value="AsnC_trans_reg"/>
    <property type="match status" value="1"/>
</dbReference>
<dbReference type="GO" id="GO:0043200">
    <property type="term" value="P:response to amino acid"/>
    <property type="evidence" value="ECO:0007669"/>
    <property type="project" value="TreeGrafter"/>
</dbReference>
<dbReference type="OrthoDB" id="9812082at2"/>
<protein>
    <submittedName>
        <fullName evidence="5">AsnC family transcriptional regulator</fullName>
    </submittedName>
</protein>
<dbReference type="InterPro" id="IPR011991">
    <property type="entry name" value="ArsR-like_HTH"/>
</dbReference>
<dbReference type="PANTHER" id="PTHR30154:SF46">
    <property type="entry name" value="TRANSCRIPTIONAL REGULATORY PROTEIN"/>
    <property type="match status" value="1"/>
</dbReference>
<comment type="caution">
    <text evidence="5">The sequence shown here is derived from an EMBL/GenBank/DDBJ whole genome shotgun (WGS) entry which is preliminary data.</text>
</comment>
<name>A0A2N9VXN2_9HYPH</name>
<dbReference type="PRINTS" id="PR00033">
    <property type="entry name" value="HTHASNC"/>
</dbReference>
<dbReference type="Proteomes" id="UP000232163">
    <property type="component" value="Unassembled WGS sequence"/>
</dbReference>
<evidence type="ECO:0000313" key="5">
    <source>
        <dbReference type="EMBL" id="PIO44250.1"/>
    </source>
</evidence>
<dbReference type="PANTHER" id="PTHR30154">
    <property type="entry name" value="LEUCINE-RESPONSIVE REGULATORY PROTEIN"/>
    <property type="match status" value="1"/>
</dbReference>
<keyword evidence="3" id="KW-0804">Transcription</keyword>
<evidence type="ECO:0000259" key="4">
    <source>
        <dbReference type="PROSITE" id="PS50956"/>
    </source>
</evidence>
<dbReference type="InterPro" id="IPR036390">
    <property type="entry name" value="WH_DNA-bd_sf"/>
</dbReference>
<dbReference type="InterPro" id="IPR019887">
    <property type="entry name" value="Tscrpt_reg_AsnC/Lrp_C"/>
</dbReference>
<gene>
    <name evidence="5" type="ORF">B5P45_13305</name>
</gene>
<organism evidence="5 6">
    <name type="scientific">Phyllobacterium zundukense</name>
    <dbReference type="NCBI Taxonomy" id="1867719"/>
    <lineage>
        <taxon>Bacteria</taxon>
        <taxon>Pseudomonadati</taxon>
        <taxon>Pseudomonadota</taxon>
        <taxon>Alphaproteobacteria</taxon>
        <taxon>Hyphomicrobiales</taxon>
        <taxon>Phyllobacteriaceae</taxon>
        <taxon>Phyllobacterium</taxon>
    </lineage>
</organism>
<sequence>MEQLDPSDRKILICLQEDGRLTNNELSERINLSPSQCSRRRTRLEEEGYIRGYRAEIDREKLGLGIVNIISVTLATHNRDNARRFSELISNLPQVMEAHALTGEMDYFIKVVTPDLRSLSAFVNDVLLPHESVQNVKTAIVLDTLKEDGRLPI</sequence>
<keyword evidence="2" id="KW-0238">DNA-binding</keyword>
<dbReference type="CDD" id="cd00090">
    <property type="entry name" value="HTH_ARSR"/>
    <property type="match status" value="1"/>
</dbReference>
<dbReference type="AlphaFoldDB" id="A0A2N9VXN2"/>
<dbReference type="InterPro" id="IPR011008">
    <property type="entry name" value="Dimeric_a/b-barrel"/>
</dbReference>
<dbReference type="SUPFAM" id="SSF54909">
    <property type="entry name" value="Dimeric alpha+beta barrel"/>
    <property type="match status" value="1"/>
</dbReference>
<dbReference type="InterPro" id="IPR019888">
    <property type="entry name" value="Tscrpt_reg_AsnC-like"/>
</dbReference>
<accession>A0A2N9VXN2</accession>
<dbReference type="RefSeq" id="WP_100003617.1">
    <property type="nucleotide sequence ID" value="NZ_CP017944.1"/>
</dbReference>
<dbReference type="Gene3D" id="3.30.70.920">
    <property type="match status" value="1"/>
</dbReference>
<dbReference type="InterPro" id="IPR036388">
    <property type="entry name" value="WH-like_DNA-bd_sf"/>
</dbReference>
<dbReference type="KEGG" id="pht:BLM14_29020"/>
<dbReference type="SMART" id="SM00344">
    <property type="entry name" value="HTH_ASNC"/>
    <property type="match status" value="1"/>
</dbReference>